<dbReference type="Proteomes" id="UP000652681">
    <property type="component" value="Unassembled WGS sequence"/>
</dbReference>
<keyword evidence="3" id="KW-1185">Reference proteome</keyword>
<name>A0A8J6P6A2_9FLAO</name>
<dbReference type="RefSeq" id="WP_216714120.1">
    <property type="nucleotide sequence ID" value="NZ_JACVEL010000005.1"/>
</dbReference>
<keyword evidence="1" id="KW-0732">Signal</keyword>
<evidence type="ECO:0000313" key="2">
    <source>
        <dbReference type="EMBL" id="MBC9812664.1"/>
    </source>
</evidence>
<comment type="caution">
    <text evidence="2">The sequence shown here is derived from an EMBL/GenBank/DDBJ whole genome shotgun (WGS) entry which is preliminary data.</text>
</comment>
<gene>
    <name evidence="2" type="ORF">H9Y05_09290</name>
</gene>
<feature type="signal peptide" evidence="1">
    <location>
        <begin position="1"/>
        <end position="21"/>
    </location>
</feature>
<proteinExistence type="predicted"/>
<reference evidence="2" key="1">
    <citation type="submission" date="2020-09" db="EMBL/GenBank/DDBJ databases">
        <title>Taishania pollutisoli gen. nov., sp. nov., Isolated from Tetrabromobisphenol A-Contaminated Soil.</title>
        <authorList>
            <person name="Chen Q."/>
        </authorList>
    </citation>
    <scope>NUCLEOTIDE SEQUENCE</scope>
    <source>
        <strain evidence="2">CZZ-1</strain>
    </source>
</reference>
<protein>
    <submittedName>
        <fullName evidence="2">Uncharacterized protein</fullName>
    </submittedName>
</protein>
<evidence type="ECO:0000256" key="1">
    <source>
        <dbReference type="SAM" id="SignalP"/>
    </source>
</evidence>
<dbReference type="AlphaFoldDB" id="A0A8J6P6A2"/>
<feature type="chain" id="PRO_5035239592" evidence="1">
    <location>
        <begin position="22"/>
        <end position="72"/>
    </location>
</feature>
<accession>A0A8J6P6A2</accession>
<evidence type="ECO:0000313" key="3">
    <source>
        <dbReference type="Proteomes" id="UP000652681"/>
    </source>
</evidence>
<organism evidence="2 3">
    <name type="scientific">Taishania pollutisoli</name>
    <dbReference type="NCBI Taxonomy" id="2766479"/>
    <lineage>
        <taxon>Bacteria</taxon>
        <taxon>Pseudomonadati</taxon>
        <taxon>Bacteroidota</taxon>
        <taxon>Flavobacteriia</taxon>
        <taxon>Flavobacteriales</taxon>
        <taxon>Crocinitomicaceae</taxon>
        <taxon>Taishania</taxon>
    </lineage>
</organism>
<sequence length="72" mass="7828">MMKKKISLLFACTLLVCISCKKDWTCSCTYTLDGTASGSYEINDKSKDDARSMCEATAISETGDTLVCKIAD</sequence>
<dbReference type="EMBL" id="JACVEL010000005">
    <property type="protein sequence ID" value="MBC9812664.1"/>
    <property type="molecule type" value="Genomic_DNA"/>
</dbReference>